<evidence type="ECO:0000259" key="15">
    <source>
        <dbReference type="SMART" id="SM00856"/>
    </source>
</evidence>
<evidence type="ECO:0000256" key="9">
    <source>
        <dbReference type="ARBA" id="ARBA00023157"/>
    </source>
</evidence>
<comment type="subcellular location">
    <subcellularLocation>
        <location evidence="1">Secreted</location>
        <location evidence="1">Cell wall</location>
    </subcellularLocation>
</comment>
<evidence type="ECO:0000256" key="13">
    <source>
        <dbReference type="PROSITE-ProRule" id="PRU10040"/>
    </source>
</evidence>
<dbReference type="InterPro" id="IPR011050">
    <property type="entry name" value="Pectin_lyase_fold/virulence"/>
</dbReference>
<organism evidence="16 17">
    <name type="scientific">Salix dunnii</name>
    <dbReference type="NCBI Taxonomy" id="1413687"/>
    <lineage>
        <taxon>Eukaryota</taxon>
        <taxon>Viridiplantae</taxon>
        <taxon>Streptophyta</taxon>
        <taxon>Embryophyta</taxon>
        <taxon>Tracheophyta</taxon>
        <taxon>Spermatophyta</taxon>
        <taxon>Magnoliopsida</taxon>
        <taxon>eudicotyledons</taxon>
        <taxon>Gunneridae</taxon>
        <taxon>Pentapetalae</taxon>
        <taxon>rosids</taxon>
        <taxon>fabids</taxon>
        <taxon>Malpighiales</taxon>
        <taxon>Salicaceae</taxon>
        <taxon>Saliceae</taxon>
        <taxon>Salix</taxon>
    </lineage>
</organism>
<dbReference type="UniPathway" id="UPA00545">
    <property type="reaction ID" value="UER00823"/>
</dbReference>
<comment type="function">
    <text evidence="12">Acts in the modification of cell walls via demethylesterification of cell wall pectin.</text>
</comment>
<protein>
    <recommendedName>
        <fullName evidence="5">pectinesterase</fullName>
        <ecNumber evidence="5">3.1.1.11</ecNumber>
    </recommendedName>
</protein>
<keyword evidence="6" id="KW-0134">Cell wall</keyword>
<keyword evidence="14" id="KW-1133">Transmembrane helix</keyword>
<evidence type="ECO:0000256" key="10">
    <source>
        <dbReference type="ARBA" id="ARBA00023180"/>
    </source>
</evidence>
<dbReference type="OrthoDB" id="2019149at2759"/>
<dbReference type="InterPro" id="IPR006501">
    <property type="entry name" value="Pectinesterase_inhib_dom"/>
</dbReference>
<evidence type="ECO:0000256" key="12">
    <source>
        <dbReference type="ARBA" id="ARBA00057335"/>
    </source>
</evidence>
<keyword evidence="17" id="KW-1185">Reference proteome</keyword>
<dbReference type="Pfam" id="PF01095">
    <property type="entry name" value="Pectinesterase"/>
    <property type="match status" value="2"/>
</dbReference>
<dbReference type="SUPFAM" id="SSF51126">
    <property type="entry name" value="Pectin lyase-like"/>
    <property type="match status" value="2"/>
</dbReference>
<evidence type="ECO:0000313" key="16">
    <source>
        <dbReference type="EMBL" id="KAF9680337.1"/>
    </source>
</evidence>
<dbReference type="GO" id="GO:0030599">
    <property type="term" value="F:pectinesterase activity"/>
    <property type="evidence" value="ECO:0007669"/>
    <property type="project" value="UniProtKB-EC"/>
</dbReference>
<keyword evidence="7" id="KW-0378">Hydrolase</keyword>
<keyword evidence="6" id="KW-0964">Secreted</keyword>
<feature type="domain" description="Pectinesterase inhibitor" evidence="15">
    <location>
        <begin position="78"/>
        <end position="229"/>
    </location>
</feature>
<feature type="transmembrane region" description="Helical" evidence="14">
    <location>
        <begin position="26"/>
        <end position="48"/>
    </location>
</feature>
<evidence type="ECO:0000256" key="4">
    <source>
        <dbReference type="ARBA" id="ARBA00007786"/>
    </source>
</evidence>
<dbReference type="EC" id="3.1.1.11" evidence="5"/>
<keyword evidence="8" id="KW-0063">Aspartyl esterase</keyword>
<dbReference type="Gene3D" id="2.160.20.10">
    <property type="entry name" value="Single-stranded right-handed beta-helix, Pectin lyase-like"/>
    <property type="match status" value="2"/>
</dbReference>
<reference evidence="16 17" key="1">
    <citation type="submission" date="2020-10" db="EMBL/GenBank/DDBJ databases">
        <title>Plant Genome Project.</title>
        <authorList>
            <person name="Zhang R.-G."/>
        </authorList>
    </citation>
    <scope>NUCLEOTIDE SEQUENCE [LARGE SCALE GENOMIC DNA]</scope>
    <source>
        <strain evidence="16">FAFU-HL-1</strain>
        <tissue evidence="16">Leaf</tissue>
    </source>
</reference>
<name>A0A835K476_9ROSI</name>
<dbReference type="EMBL" id="JADGMS010000006">
    <property type="protein sequence ID" value="KAF9680337.1"/>
    <property type="molecule type" value="Genomic_DNA"/>
</dbReference>
<comment type="caution">
    <text evidence="16">The sequence shown here is derived from an EMBL/GenBank/DDBJ whole genome shotgun (WGS) entry which is preliminary data.</text>
</comment>
<dbReference type="Proteomes" id="UP000657918">
    <property type="component" value="Unassembled WGS sequence"/>
</dbReference>
<comment type="catalytic activity">
    <reaction evidence="11">
        <text>[(1-&gt;4)-alpha-D-galacturonosyl methyl ester](n) + n H2O = [(1-&gt;4)-alpha-D-galacturonosyl](n) + n methanol + n H(+)</text>
        <dbReference type="Rhea" id="RHEA:22380"/>
        <dbReference type="Rhea" id="RHEA-COMP:14570"/>
        <dbReference type="Rhea" id="RHEA-COMP:14573"/>
        <dbReference type="ChEBI" id="CHEBI:15377"/>
        <dbReference type="ChEBI" id="CHEBI:15378"/>
        <dbReference type="ChEBI" id="CHEBI:17790"/>
        <dbReference type="ChEBI" id="CHEBI:140522"/>
        <dbReference type="ChEBI" id="CHEBI:140523"/>
        <dbReference type="EC" id="3.1.1.11"/>
    </reaction>
</comment>
<keyword evidence="9" id="KW-1015">Disulfide bond</keyword>
<feature type="active site" evidence="13">
    <location>
        <position position="437"/>
    </location>
</feature>
<dbReference type="InterPro" id="IPR012334">
    <property type="entry name" value="Pectin_lyas_fold"/>
</dbReference>
<dbReference type="GO" id="GO:0042545">
    <property type="term" value="P:cell wall modification"/>
    <property type="evidence" value="ECO:0007669"/>
    <property type="project" value="InterPro"/>
</dbReference>
<evidence type="ECO:0000256" key="8">
    <source>
        <dbReference type="ARBA" id="ARBA00023085"/>
    </source>
</evidence>
<dbReference type="PANTHER" id="PTHR31707">
    <property type="entry name" value="PECTINESTERASE"/>
    <property type="match status" value="1"/>
</dbReference>
<evidence type="ECO:0000256" key="11">
    <source>
        <dbReference type="ARBA" id="ARBA00047928"/>
    </source>
</evidence>
<dbReference type="FunFam" id="1.20.140.40:FF:000001">
    <property type="entry name" value="Pectinesterase"/>
    <property type="match status" value="1"/>
</dbReference>
<dbReference type="FunFam" id="2.160.20.10:FF:000001">
    <property type="entry name" value="Pectinesterase"/>
    <property type="match status" value="1"/>
</dbReference>
<evidence type="ECO:0000256" key="5">
    <source>
        <dbReference type="ARBA" id="ARBA00013229"/>
    </source>
</evidence>
<keyword evidence="14" id="KW-0812">Transmembrane</keyword>
<dbReference type="GO" id="GO:0004857">
    <property type="term" value="F:enzyme inhibitor activity"/>
    <property type="evidence" value="ECO:0007669"/>
    <property type="project" value="InterPro"/>
</dbReference>
<evidence type="ECO:0000256" key="3">
    <source>
        <dbReference type="ARBA" id="ARBA00006027"/>
    </source>
</evidence>
<dbReference type="PROSITE" id="PS00503">
    <property type="entry name" value="PECTINESTERASE_2"/>
    <property type="match status" value="1"/>
</dbReference>
<proteinExistence type="inferred from homology"/>
<evidence type="ECO:0000256" key="6">
    <source>
        <dbReference type="ARBA" id="ARBA00022512"/>
    </source>
</evidence>
<dbReference type="GO" id="GO:0045490">
    <property type="term" value="P:pectin catabolic process"/>
    <property type="evidence" value="ECO:0007669"/>
    <property type="project" value="UniProtKB-UniPathway"/>
</dbReference>
<comment type="similarity">
    <text evidence="4">In the C-terminal section; belongs to the pectinesterase family.</text>
</comment>
<dbReference type="AlphaFoldDB" id="A0A835K476"/>
<dbReference type="NCBIfam" id="TIGR01614">
    <property type="entry name" value="PME_inhib"/>
    <property type="match status" value="1"/>
</dbReference>
<dbReference type="InterPro" id="IPR033131">
    <property type="entry name" value="Pectinesterase_Asp_AS"/>
</dbReference>
<dbReference type="Gene3D" id="1.20.140.40">
    <property type="entry name" value="Invertase/pectin methylesterase inhibitor family protein"/>
    <property type="match status" value="1"/>
</dbReference>
<sequence length="835" mass="93636">MERNTDFDQLSERRRLERQQKLRKKIIIASVSSIAFFVIVGAGVFSLVSNHDISSPGNNGGSPSATTQPAETAKPISHVTRVIKTVCNATTYQDTCQNTLEKGVLGKDPSSVQPKDLLKIAIKAADEEIDKVLKKASSFKFDKPREKAAFDDCVELIEDAKEELKHSVDQIGNDIGKLANNAPDLNNWLSAVMSYQQTCIDGFPEGKLKSDMEKNFKATRELTSNSLAMVSSLVSFLKNFSFSGTLHRRLLAEEYNSSSLDKDGLPGWMSHEDRRILKGADQDKPKPHVSVAKDGSGDFKTISEALAAMPAKYEGRYVIFVKQGIYDETVTVTKKMVNVTMYGDGSQKTIVTGNKNFADGVQTFRTATFAVLGEGFLCKFMGFRNTAGPEKHQAVAIRVQADRAIFLNCRFEGYQDTLYAQTHRQFYRSCVITGTVDFIFGDATAIFQNCLITVRKPLENQQNIVTAQGRIDGHETTGIVLQSCRIEPDKDLVPVKNKIRSYLGRPWKEFSRTVIMDSTIGDFIHPDGWLPWQGDFGLKTLYYAEYSNKGVGAQTNARIKWPGYHIIKKEEAMKFTVETFYQGDWISSSGSPVHLGLEAVDSILRNSKSRFVICVKEGIYVENVKIEKQQWNAMMYVALRSSSDQSIFRRCSFDAYEDTLSKHSSRQFYRECQIIGTIHFIFGNAAAVFQNRTTLPMKKQNNTINAQSRTDPNQNTGISIQQCQMTPFDNLTAPTFLGRPWRDYAATVIMQSYIGDFLDPSGWIPNWEQDMDPPNTTFYAEYQNFGPGSAIEKRAGWLVVLPSITSVEAAKFTVEPFIQGRQWLAQANVFSQDTS</sequence>
<dbReference type="InterPro" id="IPR000070">
    <property type="entry name" value="Pectinesterase_cat"/>
</dbReference>
<dbReference type="SUPFAM" id="SSF101148">
    <property type="entry name" value="Plant invertase/pectin methylesterase inhibitor"/>
    <property type="match status" value="1"/>
</dbReference>
<dbReference type="InterPro" id="IPR035513">
    <property type="entry name" value="Invertase/methylesterase_inhib"/>
</dbReference>
<comment type="pathway">
    <text evidence="2">Glycan metabolism; pectin degradation; 2-dehydro-3-deoxy-D-gluconate from pectin: step 1/5.</text>
</comment>
<evidence type="ECO:0000256" key="7">
    <source>
        <dbReference type="ARBA" id="ARBA00022801"/>
    </source>
</evidence>
<evidence type="ECO:0000256" key="1">
    <source>
        <dbReference type="ARBA" id="ARBA00004191"/>
    </source>
</evidence>
<dbReference type="CDD" id="cd15798">
    <property type="entry name" value="PMEI-like_3"/>
    <property type="match status" value="1"/>
</dbReference>
<comment type="similarity">
    <text evidence="3">In the N-terminal section; belongs to the PMEI family.</text>
</comment>
<accession>A0A835K476</accession>
<keyword evidence="10" id="KW-0325">Glycoprotein</keyword>
<dbReference type="SMART" id="SM00856">
    <property type="entry name" value="PMEI"/>
    <property type="match status" value="1"/>
</dbReference>
<dbReference type="Pfam" id="PF04043">
    <property type="entry name" value="PMEI"/>
    <property type="match status" value="1"/>
</dbReference>
<evidence type="ECO:0000256" key="14">
    <source>
        <dbReference type="SAM" id="Phobius"/>
    </source>
</evidence>
<evidence type="ECO:0000313" key="17">
    <source>
        <dbReference type="Proteomes" id="UP000657918"/>
    </source>
</evidence>
<evidence type="ECO:0000256" key="2">
    <source>
        <dbReference type="ARBA" id="ARBA00005184"/>
    </source>
</evidence>
<gene>
    <name evidence="16" type="ORF">SADUNF_Sadunf06G0110800</name>
</gene>
<keyword evidence="14" id="KW-0472">Membrane</keyword>